<dbReference type="Proteomes" id="UP000239663">
    <property type="component" value="Unassembled WGS sequence"/>
</dbReference>
<proteinExistence type="predicted"/>
<reference evidence="3 4" key="1">
    <citation type="submission" date="2017-12" db="EMBL/GenBank/DDBJ databases">
        <title>Taxonomic description and draft genome of Pradoshia cofamensis Gen. nov., sp. nov., a thermotolerant bacillale isolated from anterior gut of earthworm Eisenia fetida.</title>
        <authorList>
            <person name="Saha T."/>
            <person name="Chakraborty R."/>
        </authorList>
    </citation>
    <scope>NUCLEOTIDE SEQUENCE [LARGE SCALE GENOMIC DNA]</scope>
    <source>
        <strain evidence="3 4">EAG3</strain>
    </source>
</reference>
<accession>A0A2S7N4M6</accession>
<organism evidence="3 4">
    <name type="scientific">Pradoshia eiseniae</name>
    <dbReference type="NCBI Taxonomy" id="2064768"/>
    <lineage>
        <taxon>Bacteria</taxon>
        <taxon>Bacillati</taxon>
        <taxon>Bacillota</taxon>
        <taxon>Bacilli</taxon>
        <taxon>Bacillales</taxon>
        <taxon>Bacillaceae</taxon>
        <taxon>Pradoshia</taxon>
    </lineage>
</organism>
<keyword evidence="4" id="KW-1185">Reference proteome</keyword>
<dbReference type="Pfam" id="PF13115">
    <property type="entry name" value="YtkA"/>
    <property type="match status" value="1"/>
</dbReference>
<evidence type="ECO:0000256" key="1">
    <source>
        <dbReference type="SAM" id="SignalP"/>
    </source>
</evidence>
<evidence type="ECO:0000313" key="4">
    <source>
        <dbReference type="Proteomes" id="UP000239663"/>
    </source>
</evidence>
<evidence type="ECO:0000313" key="3">
    <source>
        <dbReference type="EMBL" id="PQD97022.1"/>
    </source>
</evidence>
<dbReference type="AlphaFoldDB" id="A0A2S7N4M6"/>
<protein>
    <recommendedName>
        <fullName evidence="2">YtkA-like domain-containing protein</fullName>
    </recommendedName>
</protein>
<dbReference type="EMBL" id="PKOZ01000001">
    <property type="protein sequence ID" value="PQD97022.1"/>
    <property type="molecule type" value="Genomic_DNA"/>
</dbReference>
<dbReference type="PROSITE" id="PS51257">
    <property type="entry name" value="PROKAR_LIPOPROTEIN"/>
    <property type="match status" value="1"/>
</dbReference>
<dbReference type="InterPro" id="IPR032693">
    <property type="entry name" value="YtkA-like_dom"/>
</dbReference>
<sequence>MKKNAIVMVLALMMVLLVAGCSQSIESEKKQANHSSGILEVEIAIKASPAKVNENVVFEAKVTQDGKPVEDAKEVEFEFAREGDPDTEIIKVKNQENGVYQMEKSFPEEGGYTITTHVTARDMHSMPSEEFEITP</sequence>
<dbReference type="RefSeq" id="WP_104848117.1">
    <property type="nucleotide sequence ID" value="NZ_PKOZ01000001.1"/>
</dbReference>
<comment type="caution">
    <text evidence="3">The sequence shown here is derived from an EMBL/GenBank/DDBJ whole genome shotgun (WGS) entry which is preliminary data.</text>
</comment>
<feature type="domain" description="YtkA-like" evidence="2">
    <location>
        <begin position="39"/>
        <end position="117"/>
    </location>
</feature>
<name>A0A2S7N4M6_9BACI</name>
<feature type="signal peptide" evidence="1">
    <location>
        <begin position="1"/>
        <end position="24"/>
    </location>
</feature>
<evidence type="ECO:0000259" key="2">
    <source>
        <dbReference type="Pfam" id="PF13115"/>
    </source>
</evidence>
<gene>
    <name evidence="3" type="ORF">CYL18_03870</name>
</gene>
<feature type="chain" id="PRO_5015398153" description="YtkA-like domain-containing protein" evidence="1">
    <location>
        <begin position="25"/>
        <end position="135"/>
    </location>
</feature>
<keyword evidence="1" id="KW-0732">Signal</keyword>
<dbReference type="OrthoDB" id="2679563at2"/>